<dbReference type="EMBL" id="VUJU01009045">
    <property type="protein sequence ID" value="KAF0722633.1"/>
    <property type="molecule type" value="Genomic_DNA"/>
</dbReference>
<dbReference type="AlphaFoldDB" id="A0A6G0W756"/>
<gene>
    <name evidence="1" type="ORF">FWK35_00025659</name>
</gene>
<dbReference type="OrthoDB" id="6592060at2759"/>
<keyword evidence="2" id="KW-1185">Reference proteome</keyword>
<reference evidence="1 2" key="1">
    <citation type="submission" date="2019-08" db="EMBL/GenBank/DDBJ databases">
        <title>Whole genome of Aphis craccivora.</title>
        <authorList>
            <person name="Voronova N.V."/>
            <person name="Shulinski R.S."/>
            <person name="Bandarenka Y.V."/>
            <person name="Zhorov D.G."/>
            <person name="Warner D."/>
        </authorList>
    </citation>
    <scope>NUCLEOTIDE SEQUENCE [LARGE SCALE GENOMIC DNA]</scope>
    <source>
        <strain evidence="1">180601</strain>
        <tissue evidence="1">Whole Body</tissue>
    </source>
</reference>
<evidence type="ECO:0000313" key="1">
    <source>
        <dbReference type="EMBL" id="KAF0722633.1"/>
    </source>
</evidence>
<accession>A0A6G0W756</accession>
<organism evidence="1 2">
    <name type="scientific">Aphis craccivora</name>
    <name type="common">Cowpea aphid</name>
    <dbReference type="NCBI Taxonomy" id="307492"/>
    <lineage>
        <taxon>Eukaryota</taxon>
        <taxon>Metazoa</taxon>
        <taxon>Ecdysozoa</taxon>
        <taxon>Arthropoda</taxon>
        <taxon>Hexapoda</taxon>
        <taxon>Insecta</taxon>
        <taxon>Pterygota</taxon>
        <taxon>Neoptera</taxon>
        <taxon>Paraneoptera</taxon>
        <taxon>Hemiptera</taxon>
        <taxon>Sternorrhyncha</taxon>
        <taxon>Aphidomorpha</taxon>
        <taxon>Aphidoidea</taxon>
        <taxon>Aphididae</taxon>
        <taxon>Aphidini</taxon>
        <taxon>Aphis</taxon>
        <taxon>Aphis</taxon>
    </lineage>
</organism>
<protein>
    <submittedName>
        <fullName evidence="1">Putative nuclease HARBI1</fullName>
    </submittedName>
</protein>
<proteinExistence type="predicted"/>
<name>A0A6G0W756_APHCR</name>
<sequence>MIYQYFDELDVEPIPRRYIRNMEDPFEKYNDNTFLKHYRFPKLIVMDQLANLLESVKKKSMDMLLLNYVLNVALKYICSNLWIYPKSTMCA</sequence>
<dbReference type="Proteomes" id="UP000478052">
    <property type="component" value="Unassembled WGS sequence"/>
</dbReference>
<evidence type="ECO:0000313" key="2">
    <source>
        <dbReference type="Proteomes" id="UP000478052"/>
    </source>
</evidence>
<comment type="caution">
    <text evidence="1">The sequence shown here is derived from an EMBL/GenBank/DDBJ whole genome shotgun (WGS) entry which is preliminary data.</text>
</comment>